<gene>
    <name evidence="3" type="ORF">HMPREF9432_01297</name>
</gene>
<evidence type="ECO:0000256" key="1">
    <source>
        <dbReference type="SAM" id="MobiDB-lite"/>
    </source>
</evidence>
<keyword evidence="2" id="KW-0812">Transmembrane</keyword>
<keyword evidence="2" id="KW-0472">Membrane</keyword>
<name>A0ABN0DP46_9FIRM</name>
<evidence type="ECO:0000256" key="2">
    <source>
        <dbReference type="SAM" id="Phobius"/>
    </source>
</evidence>
<evidence type="ECO:0008006" key="5">
    <source>
        <dbReference type="Google" id="ProtNLM"/>
    </source>
</evidence>
<feature type="region of interest" description="Disordered" evidence="1">
    <location>
        <begin position="322"/>
        <end position="377"/>
    </location>
</feature>
<keyword evidence="4" id="KW-1185">Reference proteome</keyword>
<dbReference type="Proteomes" id="UP000003175">
    <property type="component" value="Unassembled WGS sequence"/>
</dbReference>
<keyword evidence="2" id="KW-1133">Transmembrane helix</keyword>
<protein>
    <recommendedName>
        <fullName evidence="5">DUF4178 domain-containing protein</fullName>
    </recommendedName>
</protein>
<feature type="compositionally biased region" description="Polar residues" evidence="1">
    <location>
        <begin position="345"/>
        <end position="358"/>
    </location>
</feature>
<sequence>MDFDCWTGIKIGEKSYIIAEKIRYKEKTSDDVWTEYGLITSKSNDRIWLTIADGGLSCSLSHPVARVSPPQGYRLHDRGMELVTGVWGDTDAAVGDTAEYEQYESADGAEMFFLENWEGTKSGSRGTKIAASDIVPNDAPSAERDRLMAAACRKSLNRFTKNSVIMGATVAYAVIIAAFLFGGVTDLGKGDWHDFRRFVNMPYALHERLADAPYYAEEAEEGGARIYTAHIDAASAALDLIEGVDGRVQDAYEDLHDAEHPIIIRTQTELARITAAADGTARIVLIEAPTDAAPAADQLQRGHILARYGVLVCTGDQRGRGAVAAQDTEAAMPAPAPPGTAHAPESSSDSAETKSTPAQPNPAAPEGAQRRTRYLAH</sequence>
<evidence type="ECO:0000313" key="3">
    <source>
        <dbReference type="EMBL" id="EHG24447.1"/>
    </source>
</evidence>
<organism evidence="3 4">
    <name type="scientific">Selenomonas noxia F0398</name>
    <dbReference type="NCBI Taxonomy" id="702437"/>
    <lineage>
        <taxon>Bacteria</taxon>
        <taxon>Bacillati</taxon>
        <taxon>Bacillota</taxon>
        <taxon>Negativicutes</taxon>
        <taxon>Selenomonadales</taxon>
        <taxon>Selenomonadaceae</taxon>
        <taxon>Selenomonas</taxon>
    </lineage>
</organism>
<comment type="caution">
    <text evidence="3">The sequence shown here is derived from an EMBL/GenBank/DDBJ whole genome shotgun (WGS) entry which is preliminary data.</text>
</comment>
<proteinExistence type="predicted"/>
<dbReference type="EMBL" id="ADGH01000012">
    <property type="protein sequence ID" value="EHG24447.1"/>
    <property type="molecule type" value="Genomic_DNA"/>
</dbReference>
<dbReference type="RefSeq" id="WP_006696556.1">
    <property type="nucleotide sequence ID" value="NZ_JH376859.1"/>
</dbReference>
<accession>A0ABN0DP46</accession>
<reference evidence="3 4" key="1">
    <citation type="submission" date="2011-08" db="EMBL/GenBank/DDBJ databases">
        <title>The Genome Sequence of Selenomonas noxia F0398.</title>
        <authorList>
            <consortium name="The Broad Institute Genome Sequencing Platform"/>
            <person name="Earl A."/>
            <person name="Ward D."/>
            <person name="Feldgarden M."/>
            <person name="Gevers D."/>
            <person name="Izard J."/>
            <person name="Ganesan A."/>
            <person name="Blanton J.M."/>
            <person name="Baranova O.V."/>
            <person name="Tanner A.C."/>
            <person name="Dewhirst F.E."/>
            <person name="Young S.K."/>
            <person name="Zeng Q."/>
            <person name="Gargeya S."/>
            <person name="Fitzgerald M."/>
            <person name="Haas B."/>
            <person name="Abouelleil A."/>
            <person name="Alvarado L."/>
            <person name="Arachchi H.M."/>
            <person name="Berlin A."/>
            <person name="Brown A."/>
            <person name="Chapman S.B."/>
            <person name="Chen Z."/>
            <person name="Dunbar C."/>
            <person name="Freedman E."/>
            <person name="Gearin G."/>
            <person name="Gellesch M."/>
            <person name="Goldberg J."/>
            <person name="Griggs A."/>
            <person name="Gujja S."/>
            <person name="Heiman D."/>
            <person name="Howarth C."/>
            <person name="Larson L."/>
            <person name="Lui A."/>
            <person name="MacDonald P.J.P."/>
            <person name="Montmayeur A."/>
            <person name="Murphy C."/>
            <person name="Neiman D."/>
            <person name="Pearson M."/>
            <person name="Priest M."/>
            <person name="Roberts A."/>
            <person name="Saif S."/>
            <person name="Shea T."/>
            <person name="Shenoy N."/>
            <person name="Sisk P."/>
            <person name="Stolte C."/>
            <person name="Sykes S."/>
            <person name="Wortman J."/>
            <person name="Nusbaum C."/>
            <person name="Birren B."/>
        </authorList>
    </citation>
    <scope>NUCLEOTIDE SEQUENCE [LARGE SCALE GENOMIC DNA]</scope>
    <source>
        <strain evidence="3 4">F0398</strain>
    </source>
</reference>
<evidence type="ECO:0000313" key="4">
    <source>
        <dbReference type="Proteomes" id="UP000003175"/>
    </source>
</evidence>
<feature type="transmembrane region" description="Helical" evidence="2">
    <location>
        <begin position="163"/>
        <end position="184"/>
    </location>
</feature>